<dbReference type="SUPFAM" id="SSF52833">
    <property type="entry name" value="Thioredoxin-like"/>
    <property type="match status" value="1"/>
</dbReference>
<dbReference type="InterPro" id="IPR036249">
    <property type="entry name" value="Thioredoxin-like_sf"/>
</dbReference>
<organism evidence="1 2">
    <name type="scientific">Synechococcus sp. (strain ATCC 27144 / PCC 6301 / SAUG 1402/1)</name>
    <name type="common">Anacystis nidulans</name>
    <dbReference type="NCBI Taxonomy" id="269084"/>
    <lineage>
        <taxon>Bacteria</taxon>
        <taxon>Bacillati</taxon>
        <taxon>Cyanobacteriota</taxon>
        <taxon>Cyanophyceae</taxon>
        <taxon>Synechococcales</taxon>
        <taxon>Synechococcaceae</taxon>
        <taxon>Synechococcus</taxon>
    </lineage>
</organism>
<sequence>MRLVLYSKEGCHLCEGLAEKLQQVRSLPIELEIRDISLNPQWFAAYQFEVPVLCRLDGDGRETPLPRLAPRASLSQVESLLERFNDRA</sequence>
<dbReference type="PANTHER" id="PTHR33558">
    <property type="entry name" value="GLUTAREDOXIN-LIKE PROTEIN C5ORF63 HOMOLOG"/>
    <property type="match status" value="1"/>
</dbReference>
<dbReference type="PANTHER" id="PTHR33558:SF1">
    <property type="entry name" value="GLUTAREDOXIN-LIKE PROTEIN C5ORF63 HOMOLOG"/>
    <property type="match status" value="1"/>
</dbReference>
<dbReference type="KEGG" id="syc:syc2471_c"/>
<dbReference type="AlphaFoldDB" id="A0A0H3KD06"/>
<dbReference type="InterPro" id="IPR052565">
    <property type="entry name" value="Glutaredoxin-like_YDR286C"/>
</dbReference>
<evidence type="ECO:0008006" key="3">
    <source>
        <dbReference type="Google" id="ProtNLM"/>
    </source>
</evidence>
<dbReference type="GeneID" id="72430482"/>
<name>A0A0H3KD06_SYNP6</name>
<evidence type="ECO:0000313" key="2">
    <source>
        <dbReference type="Proteomes" id="UP000001175"/>
    </source>
</evidence>
<dbReference type="Proteomes" id="UP000001175">
    <property type="component" value="Chromosome"/>
</dbReference>
<dbReference type="InterPro" id="IPR008554">
    <property type="entry name" value="Glutaredoxin-like"/>
</dbReference>
<dbReference type="EMBL" id="AP008231">
    <property type="protein sequence ID" value="BAD80661.1"/>
    <property type="molecule type" value="Genomic_DNA"/>
</dbReference>
<protein>
    <recommendedName>
        <fullName evidence="3">Glutaredoxin family protein</fullName>
    </recommendedName>
</protein>
<proteinExistence type="predicted"/>
<gene>
    <name evidence="1" type="ordered locus">syc2471_c</name>
</gene>
<evidence type="ECO:0000313" key="1">
    <source>
        <dbReference type="EMBL" id="BAD80661.1"/>
    </source>
</evidence>
<dbReference type="RefSeq" id="WP_011244781.1">
    <property type="nucleotide sequence ID" value="NC_006576.1"/>
</dbReference>
<dbReference type="Gene3D" id="3.40.30.10">
    <property type="entry name" value="Glutaredoxin"/>
    <property type="match status" value="1"/>
</dbReference>
<reference evidence="1 2" key="1">
    <citation type="journal article" date="2007" name="Photosyn. Res.">
        <title>Complete nucleotide sequence of the freshwater unicellular cyanobacterium Synechococcus elongatus PCC 6301 chromosome: gene content and organization.</title>
        <authorList>
            <person name="Sugita C."/>
            <person name="Ogata K."/>
            <person name="Shikata M."/>
            <person name="Jikuya H."/>
            <person name="Takano J."/>
            <person name="Furumichi M."/>
            <person name="Kanehisa M."/>
            <person name="Omata T."/>
            <person name="Sugiura M."/>
            <person name="Sugita M."/>
        </authorList>
    </citation>
    <scope>NUCLEOTIDE SEQUENCE [LARGE SCALE GENOMIC DNA]</scope>
    <source>
        <strain evidence="2">ATCC 27144 / PCC 6301 / SAUG 1402/1</strain>
    </source>
</reference>
<accession>A0A0H3KD06</accession>
<dbReference type="eggNOG" id="COG0695">
    <property type="taxonomic scope" value="Bacteria"/>
</dbReference>
<dbReference type="Pfam" id="PF05768">
    <property type="entry name" value="Glrx-like"/>
    <property type="match status" value="1"/>
</dbReference>